<feature type="compositionally biased region" description="Polar residues" evidence="1">
    <location>
        <begin position="23"/>
        <end position="49"/>
    </location>
</feature>
<sequence length="302" mass="31973">MDEGESGLREDHYPWSALAASRGVSTNTPKQRPHTPSTTDQSSATSSHPLNDLDSVELDGDSGATSLDFRDERFHPVRNSFYSDLGFTIPRHFTRPPPPPPLTPPTLHSNSFPFEDRQPNDAASLPPSLDTSFIHQPNPEYAGDASPTDVLRSSPQSATTLPQRRSYTKSVPIGIPVSSPLAGTTGSASSSTETMTPGSAAGTFSPSSFPPSSPLLPPPPPSAPPEYKFVGGPGGPGVFLSQQEINLQGEIISVVDDAGHGWKRHTRVYGGGVCLACIAAAARNGGQGGFYGDKVPLEDRRY</sequence>
<feature type="compositionally biased region" description="Pro residues" evidence="1">
    <location>
        <begin position="208"/>
        <end position="224"/>
    </location>
</feature>
<reference evidence="2" key="2">
    <citation type="submission" date="2023-05" db="EMBL/GenBank/DDBJ databases">
        <authorList>
            <consortium name="Lawrence Berkeley National Laboratory"/>
            <person name="Steindorff A."/>
            <person name="Hensen N."/>
            <person name="Bonometti L."/>
            <person name="Westerberg I."/>
            <person name="Brannstrom I.O."/>
            <person name="Guillou S."/>
            <person name="Cros-Aarteil S."/>
            <person name="Calhoun S."/>
            <person name="Haridas S."/>
            <person name="Kuo A."/>
            <person name="Mondo S."/>
            <person name="Pangilinan J."/>
            <person name="Riley R."/>
            <person name="Labutti K."/>
            <person name="Andreopoulos B."/>
            <person name="Lipzen A."/>
            <person name="Chen C."/>
            <person name="Yanf M."/>
            <person name="Daum C."/>
            <person name="Ng V."/>
            <person name="Clum A."/>
            <person name="Ohm R."/>
            <person name="Martin F."/>
            <person name="Silar P."/>
            <person name="Natvig D."/>
            <person name="Lalanne C."/>
            <person name="Gautier V."/>
            <person name="Ament-Velasquez S.L."/>
            <person name="Kruys A."/>
            <person name="Hutchinson M.I."/>
            <person name="Powell A.J."/>
            <person name="Barry K."/>
            <person name="Miller A.N."/>
            <person name="Grigoriev I.V."/>
            <person name="Debuchy R."/>
            <person name="Gladieux P."/>
            <person name="Thoren M.H."/>
            <person name="Johannesson H."/>
        </authorList>
    </citation>
    <scope>NUCLEOTIDE SEQUENCE</scope>
    <source>
        <strain evidence="2">CBS 359.72</strain>
    </source>
</reference>
<feature type="compositionally biased region" description="Pro residues" evidence="1">
    <location>
        <begin position="95"/>
        <end position="104"/>
    </location>
</feature>
<feature type="region of interest" description="Disordered" evidence="1">
    <location>
        <begin position="87"/>
        <end position="226"/>
    </location>
</feature>
<feature type="region of interest" description="Disordered" evidence="1">
    <location>
        <begin position="1"/>
        <end position="73"/>
    </location>
</feature>
<dbReference type="AlphaFoldDB" id="A0AAN7HQU8"/>
<organism evidence="2 3">
    <name type="scientific">Corynascus novoguineensis</name>
    <dbReference type="NCBI Taxonomy" id="1126955"/>
    <lineage>
        <taxon>Eukaryota</taxon>
        <taxon>Fungi</taxon>
        <taxon>Dikarya</taxon>
        <taxon>Ascomycota</taxon>
        <taxon>Pezizomycotina</taxon>
        <taxon>Sordariomycetes</taxon>
        <taxon>Sordariomycetidae</taxon>
        <taxon>Sordariales</taxon>
        <taxon>Chaetomiaceae</taxon>
        <taxon>Corynascus</taxon>
    </lineage>
</organism>
<name>A0AAN7HQU8_9PEZI</name>
<evidence type="ECO:0000256" key="1">
    <source>
        <dbReference type="SAM" id="MobiDB-lite"/>
    </source>
</evidence>
<evidence type="ECO:0000313" key="2">
    <source>
        <dbReference type="EMBL" id="KAK4247894.1"/>
    </source>
</evidence>
<gene>
    <name evidence="2" type="ORF">C7999DRAFT_40881</name>
</gene>
<feature type="compositionally biased region" description="Basic and acidic residues" evidence="1">
    <location>
        <begin position="1"/>
        <end position="13"/>
    </location>
</feature>
<comment type="caution">
    <text evidence="2">The sequence shown here is derived from an EMBL/GenBank/DDBJ whole genome shotgun (WGS) entry which is preliminary data.</text>
</comment>
<reference evidence="2" key="1">
    <citation type="journal article" date="2023" name="Mol. Phylogenet. Evol.">
        <title>Genome-scale phylogeny and comparative genomics of the fungal order Sordariales.</title>
        <authorList>
            <person name="Hensen N."/>
            <person name="Bonometti L."/>
            <person name="Westerberg I."/>
            <person name="Brannstrom I.O."/>
            <person name="Guillou S."/>
            <person name="Cros-Aarteil S."/>
            <person name="Calhoun S."/>
            <person name="Haridas S."/>
            <person name="Kuo A."/>
            <person name="Mondo S."/>
            <person name="Pangilinan J."/>
            <person name="Riley R."/>
            <person name="LaButti K."/>
            <person name="Andreopoulos B."/>
            <person name="Lipzen A."/>
            <person name="Chen C."/>
            <person name="Yan M."/>
            <person name="Daum C."/>
            <person name="Ng V."/>
            <person name="Clum A."/>
            <person name="Steindorff A."/>
            <person name="Ohm R.A."/>
            <person name="Martin F."/>
            <person name="Silar P."/>
            <person name="Natvig D.O."/>
            <person name="Lalanne C."/>
            <person name="Gautier V."/>
            <person name="Ament-Velasquez S.L."/>
            <person name="Kruys A."/>
            <person name="Hutchinson M.I."/>
            <person name="Powell A.J."/>
            <person name="Barry K."/>
            <person name="Miller A.N."/>
            <person name="Grigoriev I.V."/>
            <person name="Debuchy R."/>
            <person name="Gladieux P."/>
            <person name="Hiltunen Thoren M."/>
            <person name="Johannesson H."/>
        </authorList>
    </citation>
    <scope>NUCLEOTIDE SEQUENCE</scope>
    <source>
        <strain evidence="2">CBS 359.72</strain>
    </source>
</reference>
<accession>A0AAN7HQU8</accession>
<feature type="compositionally biased region" description="Polar residues" evidence="1">
    <location>
        <begin position="151"/>
        <end position="169"/>
    </location>
</feature>
<protein>
    <submittedName>
        <fullName evidence="2">Uncharacterized protein</fullName>
    </submittedName>
</protein>
<keyword evidence="3" id="KW-1185">Reference proteome</keyword>
<dbReference type="EMBL" id="MU857646">
    <property type="protein sequence ID" value="KAK4247894.1"/>
    <property type="molecule type" value="Genomic_DNA"/>
</dbReference>
<feature type="compositionally biased region" description="Low complexity" evidence="1">
    <location>
        <begin position="178"/>
        <end position="207"/>
    </location>
</feature>
<evidence type="ECO:0000313" key="3">
    <source>
        <dbReference type="Proteomes" id="UP001303647"/>
    </source>
</evidence>
<proteinExistence type="predicted"/>
<dbReference type="Proteomes" id="UP001303647">
    <property type="component" value="Unassembled WGS sequence"/>
</dbReference>